<feature type="signal peptide" evidence="1">
    <location>
        <begin position="1"/>
        <end position="25"/>
    </location>
</feature>
<comment type="caution">
    <text evidence="2">The sequence shown here is derived from an EMBL/GenBank/DDBJ whole genome shotgun (WGS) entry which is preliminary data.</text>
</comment>
<dbReference type="Proteomes" id="UP000193920">
    <property type="component" value="Unassembled WGS sequence"/>
</dbReference>
<dbReference type="OrthoDB" id="10406838at2759"/>
<reference evidence="2 3" key="1">
    <citation type="submission" date="2016-08" db="EMBL/GenBank/DDBJ databases">
        <title>A Parts List for Fungal Cellulosomes Revealed by Comparative Genomics.</title>
        <authorList>
            <consortium name="DOE Joint Genome Institute"/>
            <person name="Haitjema C.H."/>
            <person name="Gilmore S.P."/>
            <person name="Henske J.K."/>
            <person name="Solomon K.V."/>
            <person name="De Groot R."/>
            <person name="Kuo A."/>
            <person name="Mondo S.J."/>
            <person name="Salamov A.A."/>
            <person name="Labutti K."/>
            <person name="Zhao Z."/>
            <person name="Chiniquy J."/>
            <person name="Barry K."/>
            <person name="Brewer H.M."/>
            <person name="Purvine S.O."/>
            <person name="Wright A.T."/>
            <person name="Boxma B."/>
            <person name="Van Alen T."/>
            <person name="Hackstein J.H."/>
            <person name="Baker S.E."/>
            <person name="Grigoriev I.V."/>
            <person name="O'Malley M.A."/>
        </authorList>
    </citation>
    <scope>NUCLEOTIDE SEQUENCE [LARGE SCALE GENOMIC DNA]</scope>
    <source>
        <strain evidence="2 3">G1</strain>
    </source>
</reference>
<gene>
    <name evidence="2" type="ORF">LY90DRAFT_640791</name>
</gene>
<sequence>MNLKLFNYFTLLITVVLINVKKVFAYDEFLGNVTRPELFEITDFKVPTITIHLNDYDYSYLFNAIQCEKDTSSNFMKRNMDCYTTPWVDLNYALNRTISKKYIDKSKITEKADIELIVSVLNTKTHNITISEFENLIVTYSKFTLKEIFTYPYGLASVPSTTNFKTEDATMTFDLEGIIN</sequence>
<keyword evidence="1" id="KW-0732">Signal</keyword>
<name>A0A1Y2FKW1_9FUNG</name>
<keyword evidence="3" id="KW-1185">Reference proteome</keyword>
<evidence type="ECO:0000313" key="3">
    <source>
        <dbReference type="Proteomes" id="UP000193920"/>
    </source>
</evidence>
<feature type="chain" id="PRO_5012892340" evidence="1">
    <location>
        <begin position="26"/>
        <end position="180"/>
    </location>
</feature>
<dbReference type="EMBL" id="MCOG01000005">
    <property type="protein sequence ID" value="ORY84613.1"/>
    <property type="molecule type" value="Genomic_DNA"/>
</dbReference>
<evidence type="ECO:0000313" key="2">
    <source>
        <dbReference type="EMBL" id="ORY84613.1"/>
    </source>
</evidence>
<organism evidence="2 3">
    <name type="scientific">Neocallimastix californiae</name>
    <dbReference type="NCBI Taxonomy" id="1754190"/>
    <lineage>
        <taxon>Eukaryota</taxon>
        <taxon>Fungi</taxon>
        <taxon>Fungi incertae sedis</taxon>
        <taxon>Chytridiomycota</taxon>
        <taxon>Chytridiomycota incertae sedis</taxon>
        <taxon>Neocallimastigomycetes</taxon>
        <taxon>Neocallimastigales</taxon>
        <taxon>Neocallimastigaceae</taxon>
        <taxon>Neocallimastix</taxon>
    </lineage>
</organism>
<protein>
    <submittedName>
        <fullName evidence="2">Uncharacterized protein</fullName>
    </submittedName>
</protein>
<dbReference type="AlphaFoldDB" id="A0A1Y2FKW1"/>
<proteinExistence type="predicted"/>
<evidence type="ECO:0000256" key="1">
    <source>
        <dbReference type="SAM" id="SignalP"/>
    </source>
</evidence>
<accession>A0A1Y2FKW1</accession>